<dbReference type="Gene3D" id="3.40.630.30">
    <property type="match status" value="1"/>
</dbReference>
<dbReference type="AlphaFoldDB" id="A0AAX0Q7A1"/>
<accession>A0AAX0Q7A1</accession>
<protein>
    <recommendedName>
        <fullName evidence="1">N-acetyltransferase domain-containing protein</fullName>
    </recommendedName>
</protein>
<name>A0AAX0Q7A1_9EURY</name>
<sequence length="287" mass="32100">MNGLKGEMMKASDSVMKYGNSILQHGRFNNRIYIMTLAENDLPGIIGFADDLAKRENYTKIFGKVPASSADMFASAGYVVEASIPSFFQGKEEAVFMAKYFDPERRKTANATELTEIRAAALEHTGRKERGSLPNGFTLRPARTEDTEKLADLFRKVFPTYPFPISDPEYIRTNMQDNVRYFLIKEGDKIAAASSCEVDKESLTAEMTDFAVDPHYRGRSFAGILLEEMEKTMRREGIITAYTIARSASLPMNAVFAGAGYRFGGMLPNNTNISGSIESMNTWYKKL</sequence>
<dbReference type="InterPro" id="IPR016181">
    <property type="entry name" value="Acyl_CoA_acyltransferase"/>
</dbReference>
<gene>
    <name evidence="2" type="ORF">ASJ83_01000</name>
</gene>
<evidence type="ECO:0000313" key="2">
    <source>
        <dbReference type="EMBL" id="PAV08912.1"/>
    </source>
</evidence>
<dbReference type="CDD" id="cd04301">
    <property type="entry name" value="NAT_SF"/>
    <property type="match status" value="1"/>
</dbReference>
<dbReference type="SUPFAM" id="SSF55729">
    <property type="entry name" value="Acyl-CoA N-acyltransferases (Nat)"/>
    <property type="match status" value="1"/>
</dbReference>
<organism evidence="2 3">
    <name type="scientific">Methanocorpusculum parvum</name>
    <dbReference type="NCBI Taxonomy" id="2193"/>
    <lineage>
        <taxon>Archaea</taxon>
        <taxon>Methanobacteriati</taxon>
        <taxon>Methanobacteriota</taxon>
        <taxon>Stenosarchaea group</taxon>
        <taxon>Methanomicrobia</taxon>
        <taxon>Methanomicrobiales</taxon>
        <taxon>Methanocorpusculaceae</taxon>
        <taxon>Methanocorpusculum</taxon>
    </lineage>
</organism>
<dbReference type="NCBIfam" id="TIGR03827">
    <property type="entry name" value="GNAT_ablB"/>
    <property type="match status" value="1"/>
</dbReference>
<evidence type="ECO:0000259" key="1">
    <source>
        <dbReference type="PROSITE" id="PS51186"/>
    </source>
</evidence>
<dbReference type="Proteomes" id="UP000243820">
    <property type="component" value="Unassembled WGS sequence"/>
</dbReference>
<dbReference type="InterPro" id="IPR022525">
    <property type="entry name" value="GNAT_AblB"/>
</dbReference>
<evidence type="ECO:0000313" key="3">
    <source>
        <dbReference type="Proteomes" id="UP000243820"/>
    </source>
</evidence>
<dbReference type="GO" id="GO:0008080">
    <property type="term" value="F:N-acetyltransferase activity"/>
    <property type="evidence" value="ECO:0007669"/>
    <property type="project" value="InterPro"/>
</dbReference>
<reference evidence="2 3" key="1">
    <citation type="journal article" date="2017" name="BMC Genomics">
        <title>Genomic analysis of methanogenic archaea reveals a shift towards energy conservation.</title>
        <authorList>
            <person name="Gilmore S.P."/>
            <person name="Henske J.K."/>
            <person name="Sexton J.A."/>
            <person name="Solomon K.V."/>
            <person name="Seppala S."/>
            <person name="Yoo J.I."/>
            <person name="Huyett L.M."/>
            <person name="Pressman A."/>
            <person name="Cogan J.Z."/>
            <person name="Kivenson V."/>
            <person name="Peng X."/>
            <person name="Tan Y."/>
            <person name="Valentine D.L."/>
            <person name="O'Malley M.A."/>
        </authorList>
    </citation>
    <scope>NUCLEOTIDE SEQUENCE [LARGE SCALE GENOMIC DNA]</scope>
    <source>
        <strain evidence="2 3">XII</strain>
    </source>
</reference>
<dbReference type="InterPro" id="IPR000182">
    <property type="entry name" value="GNAT_dom"/>
</dbReference>
<keyword evidence="3" id="KW-1185">Reference proteome</keyword>
<dbReference type="RefSeq" id="WP_052319879.1">
    <property type="nucleotide sequence ID" value="NZ_LMVO01000034.1"/>
</dbReference>
<dbReference type="Pfam" id="PF00583">
    <property type="entry name" value="Acetyltransf_1"/>
    <property type="match status" value="1"/>
</dbReference>
<proteinExistence type="predicted"/>
<dbReference type="EMBL" id="LMVO01000034">
    <property type="protein sequence ID" value="PAV08912.1"/>
    <property type="molecule type" value="Genomic_DNA"/>
</dbReference>
<comment type="caution">
    <text evidence="2">The sequence shown here is derived from an EMBL/GenBank/DDBJ whole genome shotgun (WGS) entry which is preliminary data.</text>
</comment>
<feature type="domain" description="N-acetyltransferase" evidence="1">
    <location>
        <begin position="137"/>
        <end position="287"/>
    </location>
</feature>
<dbReference type="PROSITE" id="PS51186">
    <property type="entry name" value="GNAT"/>
    <property type="match status" value="1"/>
</dbReference>